<dbReference type="Pfam" id="PF12627">
    <property type="entry name" value="PolyA_pol_RNAbd"/>
    <property type="match status" value="1"/>
</dbReference>
<dbReference type="PANTHER" id="PTHR13734:SF5">
    <property type="entry name" value="CCA TRNA NUCLEOTIDYLTRANSFERASE, MITOCHONDRIAL"/>
    <property type="match status" value="1"/>
</dbReference>
<protein>
    <recommendedName>
        <fullName evidence="9">Poly A polymerase head domain-containing protein</fullName>
    </recommendedName>
</protein>
<dbReference type="GO" id="GO:0052927">
    <property type="term" value="F:CC tRNA cytidylyltransferase activity"/>
    <property type="evidence" value="ECO:0007669"/>
    <property type="project" value="TreeGrafter"/>
</dbReference>
<evidence type="ECO:0000256" key="2">
    <source>
        <dbReference type="ARBA" id="ARBA00022679"/>
    </source>
</evidence>
<dbReference type="SUPFAM" id="SSF81891">
    <property type="entry name" value="Poly A polymerase C-terminal region-like"/>
    <property type="match status" value="1"/>
</dbReference>
<name>A0A7S3L3Q3_9STRA</name>
<evidence type="ECO:0000256" key="1">
    <source>
        <dbReference type="ARBA" id="ARBA00007265"/>
    </source>
</evidence>
<feature type="domain" description="Poly A polymerase head" evidence="6">
    <location>
        <begin position="205"/>
        <end position="385"/>
    </location>
</feature>
<dbReference type="SUPFAM" id="SSF81301">
    <property type="entry name" value="Nucleotidyltransferase"/>
    <property type="match status" value="1"/>
</dbReference>
<sequence length="784" mass="88247">MIRAEGLSNNHRPRDKVFVGRATLSSHNRHLHYLLSSAIAVVRCLSMAMMVQYTLALAPSVRQSSAQRLLPRITRDRTVATTSSTVLEALDSRQLRFFCGSMMTSEPANFFFESQSLVGATASTSPILAQQQEHQQQQGLHTKTLENIFAAAGVRGLSHRSDGPRKPIVPQRGYGSSIALSEEELDLFALLRRVRKDTHLDTTLRVAGGWVRDKLLATPEFQAYHTVFDVGTKQRRLTSKFKTAASMGRQGTKVMSTNEASQPVDIDIALDDMLGREFADHLNEYLVANGEDTVSVGVVLKNPEKSKHLETATMKVGSFWIDFVNLRAEEYTQDSRIPDLMRIGTAEEDAMRRDLTINALFYNINTGEVEDWTGRGFDDLRRGVVATPLPPLTTLLDDPLRVLRSVRFAARLRFSMDEELVQAAKDARVRTALAQKVSRERVGGEVDLMLRSRDPVGAMRLLIHLELAETVFPLKSLLPKADLSVLFAEGIELLQTAHDHLADCRVSPPIWCRFRKTAHGTTETRLTEDEESRRLLWYAAFLKPVLDYSRKSPKQEKVPKRQQTKKSNRSVLYNLMVSELKRPVRDAESVEKILNAASEFTEMISAGGDMSATMVLLSDVYVEENKCYMHGRRVDPILEEDPVWLHAMNFRLSTSKIMERVGPLWRAAMTLSIAEQLVELETTDYAIEGDVVDERQSEERLGAIERYDIFATTLQRLSLIGIWNEKPLMDGGAVKKILPNLPKGPAFRDVMEEQQSWMITHPGGSLEALSTHLQNMFPDFGPQN</sequence>
<feature type="domain" description="tRNA nucleotidyltransferase/poly(A) polymerase RNA and SrmB- binding" evidence="7">
    <location>
        <begin position="414"/>
        <end position="473"/>
    </location>
</feature>
<accession>A0A7S3L3Q3</accession>
<dbReference type="GO" id="GO:0000166">
    <property type="term" value="F:nucleotide binding"/>
    <property type="evidence" value="ECO:0007669"/>
    <property type="project" value="UniProtKB-KW"/>
</dbReference>
<keyword evidence="4 5" id="KW-0694">RNA-binding</keyword>
<gene>
    <name evidence="8" type="ORF">ACOF00016_LOCUS8178</name>
</gene>
<evidence type="ECO:0000313" key="8">
    <source>
        <dbReference type="EMBL" id="CAE0410727.1"/>
    </source>
</evidence>
<organism evidence="8">
    <name type="scientific">Amphora coffeiformis</name>
    <dbReference type="NCBI Taxonomy" id="265554"/>
    <lineage>
        <taxon>Eukaryota</taxon>
        <taxon>Sar</taxon>
        <taxon>Stramenopiles</taxon>
        <taxon>Ochrophyta</taxon>
        <taxon>Bacillariophyta</taxon>
        <taxon>Bacillariophyceae</taxon>
        <taxon>Bacillariophycidae</taxon>
        <taxon>Thalassiophysales</taxon>
        <taxon>Catenulaceae</taxon>
        <taxon>Amphora</taxon>
    </lineage>
</organism>
<comment type="similarity">
    <text evidence="1 5">Belongs to the tRNA nucleotidyltransferase/poly(A) polymerase family.</text>
</comment>
<dbReference type="CDD" id="cd05398">
    <property type="entry name" value="NT_ClassII-CCAase"/>
    <property type="match status" value="1"/>
</dbReference>
<keyword evidence="2 5" id="KW-0808">Transferase</keyword>
<dbReference type="Gene3D" id="3.30.460.10">
    <property type="entry name" value="Beta Polymerase, domain 2"/>
    <property type="match status" value="1"/>
</dbReference>
<dbReference type="GO" id="GO:0001680">
    <property type="term" value="P:tRNA 3'-terminal CCA addition"/>
    <property type="evidence" value="ECO:0007669"/>
    <property type="project" value="TreeGrafter"/>
</dbReference>
<dbReference type="InterPro" id="IPR043519">
    <property type="entry name" value="NT_sf"/>
</dbReference>
<dbReference type="InterPro" id="IPR032828">
    <property type="entry name" value="PolyA_RNA-bd"/>
</dbReference>
<evidence type="ECO:0000256" key="3">
    <source>
        <dbReference type="ARBA" id="ARBA00022741"/>
    </source>
</evidence>
<evidence type="ECO:0000256" key="5">
    <source>
        <dbReference type="RuleBase" id="RU003953"/>
    </source>
</evidence>
<keyword evidence="3" id="KW-0547">Nucleotide-binding</keyword>
<reference evidence="8" key="1">
    <citation type="submission" date="2021-01" db="EMBL/GenBank/DDBJ databases">
        <authorList>
            <person name="Corre E."/>
            <person name="Pelletier E."/>
            <person name="Niang G."/>
            <person name="Scheremetjew M."/>
            <person name="Finn R."/>
            <person name="Kale V."/>
            <person name="Holt S."/>
            <person name="Cochrane G."/>
            <person name="Meng A."/>
            <person name="Brown T."/>
            <person name="Cohen L."/>
        </authorList>
    </citation>
    <scope>NUCLEOTIDE SEQUENCE</scope>
    <source>
        <strain evidence="8">CCMP127</strain>
    </source>
</reference>
<dbReference type="GO" id="GO:0052929">
    <property type="term" value="F:ATP:3'-cytidine-cytidine-tRNA adenylyltransferase activity"/>
    <property type="evidence" value="ECO:0007669"/>
    <property type="project" value="TreeGrafter"/>
</dbReference>
<evidence type="ECO:0000259" key="6">
    <source>
        <dbReference type="Pfam" id="PF01743"/>
    </source>
</evidence>
<proteinExistence type="inferred from homology"/>
<dbReference type="GO" id="GO:0003723">
    <property type="term" value="F:RNA binding"/>
    <property type="evidence" value="ECO:0007669"/>
    <property type="project" value="UniProtKB-KW"/>
</dbReference>
<evidence type="ECO:0000256" key="4">
    <source>
        <dbReference type="ARBA" id="ARBA00022884"/>
    </source>
</evidence>
<dbReference type="Gene3D" id="1.10.3090.10">
    <property type="entry name" value="cca-adding enzyme, domain 2"/>
    <property type="match status" value="1"/>
</dbReference>
<dbReference type="PANTHER" id="PTHR13734">
    <property type="entry name" value="TRNA-NUCLEOTIDYLTRANSFERASE"/>
    <property type="match status" value="1"/>
</dbReference>
<dbReference type="InterPro" id="IPR002646">
    <property type="entry name" value="PolA_pol_head_dom"/>
</dbReference>
<evidence type="ECO:0008006" key="9">
    <source>
        <dbReference type="Google" id="ProtNLM"/>
    </source>
</evidence>
<dbReference type="AlphaFoldDB" id="A0A7S3L3Q3"/>
<dbReference type="EMBL" id="HBIM01009699">
    <property type="protein sequence ID" value="CAE0410727.1"/>
    <property type="molecule type" value="Transcribed_RNA"/>
</dbReference>
<evidence type="ECO:0000259" key="7">
    <source>
        <dbReference type="Pfam" id="PF12627"/>
    </source>
</evidence>
<dbReference type="Pfam" id="PF01743">
    <property type="entry name" value="PolyA_pol"/>
    <property type="match status" value="1"/>
</dbReference>